<dbReference type="PROSITE" id="PS50931">
    <property type="entry name" value="HTH_LYSR"/>
    <property type="match status" value="1"/>
</dbReference>
<dbReference type="Proteomes" id="UP000671960">
    <property type="component" value="Chromosome"/>
</dbReference>
<evidence type="ECO:0000256" key="2">
    <source>
        <dbReference type="ARBA" id="ARBA00023015"/>
    </source>
</evidence>
<dbReference type="Gene3D" id="3.40.190.10">
    <property type="entry name" value="Periplasmic binding protein-like II"/>
    <property type="match status" value="2"/>
</dbReference>
<keyword evidence="7" id="KW-1185">Reference proteome</keyword>
<feature type="domain" description="HTH lysR-type" evidence="5">
    <location>
        <begin position="1"/>
        <end position="58"/>
    </location>
</feature>
<evidence type="ECO:0000256" key="1">
    <source>
        <dbReference type="ARBA" id="ARBA00009437"/>
    </source>
</evidence>
<dbReference type="InterPro" id="IPR005119">
    <property type="entry name" value="LysR_subst-bd"/>
</dbReference>
<evidence type="ECO:0000256" key="3">
    <source>
        <dbReference type="ARBA" id="ARBA00023125"/>
    </source>
</evidence>
<reference evidence="6 7" key="1">
    <citation type="submission" date="2020-03" db="EMBL/GenBank/DDBJ databases">
        <authorList>
            <person name="Bakhshi Ganjeh M."/>
        </authorList>
    </citation>
    <scope>NUCLEOTIDE SEQUENCE [LARGE SCALE GENOMIC DNA]</scope>
    <source>
        <strain evidence="7">Iran 50</strain>
    </source>
</reference>
<sequence length="306" mass="35762">MKMQLLYEFILLSDLLNFSRAAQKMNITQPVLSRHMKSLEEQFGAELFRRDTHRVELTSTGKLLCGEARKIIQQYESSMSIVNAFTGKSRRRLTITYLGEAIQHVLVELLTQFQRNHPDIMVECRDSELDEALLFLEDHTCDLGFLVRPNFLENKKFNALPFQTDSLCVVVNKNHPLAGKSQVSLREVSKWPIIRVDPREFLLSEEYSTRFFDCYGIAFNLDKEYPNLKTCCFNLEFREQVALVMPKHRGYLVGPNSVLLEIVENDYWFNLELVWDNKNTNPCIPLFLNEFKCFFNNKTLSPEYCS</sequence>
<protein>
    <submittedName>
        <fullName evidence="6">LysR family transcriptional regulator</fullName>
    </submittedName>
</protein>
<evidence type="ECO:0000256" key="4">
    <source>
        <dbReference type="ARBA" id="ARBA00023163"/>
    </source>
</evidence>
<dbReference type="Pfam" id="PF03466">
    <property type="entry name" value="LysR_substrate"/>
    <property type="match status" value="1"/>
</dbReference>
<evidence type="ECO:0000313" key="6">
    <source>
        <dbReference type="EMBL" id="QTF09041.1"/>
    </source>
</evidence>
<proteinExistence type="inferred from homology"/>
<keyword evidence="4" id="KW-0804">Transcription</keyword>
<accession>A0ABX7UTM4</accession>
<dbReference type="PANTHER" id="PTHR30346:SF0">
    <property type="entry name" value="HCA OPERON TRANSCRIPTIONAL ACTIVATOR HCAR"/>
    <property type="match status" value="1"/>
</dbReference>
<comment type="similarity">
    <text evidence="1">Belongs to the LysR transcriptional regulatory family.</text>
</comment>
<dbReference type="CDD" id="cd05466">
    <property type="entry name" value="PBP2_LTTR_substrate"/>
    <property type="match status" value="1"/>
</dbReference>
<dbReference type="EMBL" id="CP050854">
    <property type="protein sequence ID" value="QTF09041.1"/>
    <property type="molecule type" value="Genomic_DNA"/>
</dbReference>
<gene>
    <name evidence="6" type="ORF">HC231_14845</name>
</gene>
<dbReference type="Gene3D" id="1.10.10.10">
    <property type="entry name" value="Winged helix-like DNA-binding domain superfamily/Winged helix DNA-binding domain"/>
    <property type="match status" value="1"/>
</dbReference>
<evidence type="ECO:0000313" key="7">
    <source>
        <dbReference type="Proteomes" id="UP000671960"/>
    </source>
</evidence>
<dbReference type="SUPFAM" id="SSF53850">
    <property type="entry name" value="Periplasmic binding protein-like II"/>
    <property type="match status" value="1"/>
</dbReference>
<keyword evidence="2" id="KW-0805">Transcription regulation</keyword>
<evidence type="ECO:0000259" key="5">
    <source>
        <dbReference type="PROSITE" id="PS50931"/>
    </source>
</evidence>
<dbReference type="InterPro" id="IPR000847">
    <property type="entry name" value="LysR_HTH_N"/>
</dbReference>
<dbReference type="RefSeq" id="WP_208227382.1">
    <property type="nucleotide sequence ID" value="NZ_CP050854.1"/>
</dbReference>
<organism evidence="6 7">
    <name type="scientific">Brenneria izadpanahii</name>
    <dbReference type="NCBI Taxonomy" id="2722756"/>
    <lineage>
        <taxon>Bacteria</taxon>
        <taxon>Pseudomonadati</taxon>
        <taxon>Pseudomonadota</taxon>
        <taxon>Gammaproteobacteria</taxon>
        <taxon>Enterobacterales</taxon>
        <taxon>Pectobacteriaceae</taxon>
        <taxon>Brenneria</taxon>
    </lineage>
</organism>
<name>A0ABX7UTM4_9GAMM</name>
<dbReference type="PANTHER" id="PTHR30346">
    <property type="entry name" value="TRANSCRIPTIONAL DUAL REGULATOR HCAR-RELATED"/>
    <property type="match status" value="1"/>
</dbReference>
<dbReference type="Pfam" id="PF00126">
    <property type="entry name" value="HTH_1"/>
    <property type="match status" value="1"/>
</dbReference>
<dbReference type="InterPro" id="IPR036390">
    <property type="entry name" value="WH_DNA-bd_sf"/>
</dbReference>
<keyword evidence="3" id="KW-0238">DNA-binding</keyword>
<dbReference type="InterPro" id="IPR036388">
    <property type="entry name" value="WH-like_DNA-bd_sf"/>
</dbReference>
<dbReference type="PRINTS" id="PR00039">
    <property type="entry name" value="HTHLYSR"/>
</dbReference>
<dbReference type="SUPFAM" id="SSF46785">
    <property type="entry name" value="Winged helix' DNA-binding domain"/>
    <property type="match status" value="1"/>
</dbReference>